<dbReference type="AlphaFoldDB" id="A0A3G4VE10"/>
<proteinExistence type="predicted"/>
<name>A0A3G4VE10_9VIBR</name>
<dbReference type="EMBL" id="CP033577">
    <property type="protein sequence ID" value="AYV22944.1"/>
    <property type="molecule type" value="Genomic_DNA"/>
</dbReference>
<sequence>MKVEKLKKILQSLPNDQHIDVVTGETWLPERLLNAKVDNDLLFLEFDNAPDEAEDTFEGRGFVEHEIELVRERLAQMIDQSNNKEHLLDALTAFFLIGHETSSSEFIELLEQMNEATTPSEHPALEHS</sequence>
<reference evidence="1 2" key="1">
    <citation type="submission" date="2018-11" db="EMBL/GenBank/DDBJ databases">
        <title>Complete Genome Sequence of Vbrio mediterranei 117-T6: a Potential Pathogen Bacteria Isolated from the Conchocelis of Pyropia.</title>
        <authorList>
            <person name="Liu Q."/>
        </authorList>
    </citation>
    <scope>NUCLEOTIDE SEQUENCE [LARGE SCALE GENOMIC DNA]</scope>
    <source>
        <strain evidence="1 2">117-T6</strain>
    </source>
</reference>
<dbReference type="RefSeq" id="WP_124941152.1">
    <property type="nucleotide sequence ID" value="NZ_CP033577.1"/>
</dbReference>
<accession>A0A3G4VE10</accession>
<organism evidence="1 2">
    <name type="scientific">Vibrio mediterranei</name>
    <dbReference type="NCBI Taxonomy" id="689"/>
    <lineage>
        <taxon>Bacteria</taxon>
        <taxon>Pseudomonadati</taxon>
        <taxon>Pseudomonadota</taxon>
        <taxon>Gammaproteobacteria</taxon>
        <taxon>Vibrionales</taxon>
        <taxon>Vibrionaceae</taxon>
        <taxon>Vibrio</taxon>
    </lineage>
</organism>
<dbReference type="Proteomes" id="UP000279760">
    <property type="component" value="Chromosome 1"/>
</dbReference>
<evidence type="ECO:0000313" key="2">
    <source>
        <dbReference type="Proteomes" id="UP000279760"/>
    </source>
</evidence>
<protein>
    <submittedName>
        <fullName evidence="1">Uncharacterized protein</fullName>
    </submittedName>
</protein>
<gene>
    <name evidence="1" type="ORF">ECB94_17520</name>
</gene>
<evidence type="ECO:0000313" key="1">
    <source>
        <dbReference type="EMBL" id="AYV22944.1"/>
    </source>
</evidence>